<feature type="non-terminal residue" evidence="1">
    <location>
        <position position="1"/>
    </location>
</feature>
<name>A0A820NBY0_9BILA</name>
<dbReference type="AlphaFoldDB" id="A0A820NBY0"/>
<evidence type="ECO:0000313" key="2">
    <source>
        <dbReference type="Proteomes" id="UP000663868"/>
    </source>
</evidence>
<reference evidence="1" key="1">
    <citation type="submission" date="2021-02" db="EMBL/GenBank/DDBJ databases">
        <authorList>
            <person name="Nowell W R."/>
        </authorList>
    </citation>
    <scope>NUCLEOTIDE SEQUENCE</scope>
</reference>
<accession>A0A820NBY0</accession>
<comment type="caution">
    <text evidence="1">The sequence shown here is derived from an EMBL/GenBank/DDBJ whole genome shotgun (WGS) entry which is preliminary data.</text>
</comment>
<sequence length="81" mass="9577">INLQDDVEFLTHVDPKRFGHVDSPNYDALDNISDDDYLQLVNENRGLVARMCHKRMLSFENISVTKNILFFIDYTITNYFF</sequence>
<protein>
    <submittedName>
        <fullName evidence="1">Uncharacterized protein</fullName>
    </submittedName>
</protein>
<dbReference type="Proteomes" id="UP000663868">
    <property type="component" value="Unassembled WGS sequence"/>
</dbReference>
<dbReference type="EMBL" id="CAJOBB010022542">
    <property type="protein sequence ID" value="CAF4385674.1"/>
    <property type="molecule type" value="Genomic_DNA"/>
</dbReference>
<organism evidence="1 2">
    <name type="scientific">Adineta steineri</name>
    <dbReference type="NCBI Taxonomy" id="433720"/>
    <lineage>
        <taxon>Eukaryota</taxon>
        <taxon>Metazoa</taxon>
        <taxon>Spiralia</taxon>
        <taxon>Gnathifera</taxon>
        <taxon>Rotifera</taxon>
        <taxon>Eurotatoria</taxon>
        <taxon>Bdelloidea</taxon>
        <taxon>Adinetida</taxon>
        <taxon>Adinetidae</taxon>
        <taxon>Adineta</taxon>
    </lineage>
</organism>
<evidence type="ECO:0000313" key="1">
    <source>
        <dbReference type="EMBL" id="CAF4385674.1"/>
    </source>
</evidence>
<gene>
    <name evidence="1" type="ORF">KXQ929_LOCUS50166</name>
</gene>
<proteinExistence type="predicted"/>